<proteinExistence type="predicted"/>
<dbReference type="Proteomes" id="UP000632740">
    <property type="component" value="Unassembled WGS sequence"/>
</dbReference>
<dbReference type="GO" id="GO:0003700">
    <property type="term" value="F:DNA-binding transcription factor activity"/>
    <property type="evidence" value="ECO:0007669"/>
    <property type="project" value="InterPro"/>
</dbReference>
<dbReference type="PANTHER" id="PTHR30204:SF98">
    <property type="entry name" value="HTH-TYPE TRANSCRIPTIONAL REGULATOR ADHR"/>
    <property type="match status" value="1"/>
</dbReference>
<feature type="domain" description="HTH merR-type" evidence="3">
    <location>
        <begin position="9"/>
        <end position="78"/>
    </location>
</feature>
<comment type="caution">
    <text evidence="4">The sequence shown here is derived from an EMBL/GenBank/DDBJ whole genome shotgun (WGS) entry which is preliminary data.</text>
</comment>
<dbReference type="RefSeq" id="WP_203750922.1">
    <property type="nucleotide sequence ID" value="NZ_BONK01000004.1"/>
</dbReference>
<accession>A0A919P3Q8</accession>
<dbReference type="Gene3D" id="1.10.1660.10">
    <property type="match status" value="1"/>
</dbReference>
<keyword evidence="1" id="KW-0238">DNA-binding</keyword>
<evidence type="ECO:0000256" key="1">
    <source>
        <dbReference type="ARBA" id="ARBA00023125"/>
    </source>
</evidence>
<dbReference type="PANTHER" id="PTHR30204">
    <property type="entry name" value="REDOX-CYCLING DRUG-SENSING TRANSCRIPTIONAL ACTIVATOR SOXR"/>
    <property type="match status" value="1"/>
</dbReference>
<evidence type="ECO:0000313" key="5">
    <source>
        <dbReference type="Proteomes" id="UP000632740"/>
    </source>
</evidence>
<keyword evidence="5" id="KW-1185">Reference proteome</keyword>
<dbReference type="SMART" id="SM00422">
    <property type="entry name" value="HTH_MERR"/>
    <property type="match status" value="1"/>
</dbReference>
<evidence type="ECO:0000259" key="3">
    <source>
        <dbReference type="PROSITE" id="PS50937"/>
    </source>
</evidence>
<dbReference type="PRINTS" id="PR00040">
    <property type="entry name" value="HTHMERR"/>
</dbReference>
<feature type="region of interest" description="Disordered" evidence="2">
    <location>
        <begin position="137"/>
        <end position="176"/>
    </location>
</feature>
<feature type="compositionally biased region" description="Low complexity" evidence="2">
    <location>
        <begin position="139"/>
        <end position="160"/>
    </location>
</feature>
<dbReference type="SUPFAM" id="SSF46955">
    <property type="entry name" value="Putative DNA-binding domain"/>
    <property type="match status" value="1"/>
</dbReference>
<organism evidence="4 5">
    <name type="scientific">Cellulomonas chitinilytica</name>
    <dbReference type="NCBI Taxonomy" id="398759"/>
    <lineage>
        <taxon>Bacteria</taxon>
        <taxon>Bacillati</taxon>
        <taxon>Actinomycetota</taxon>
        <taxon>Actinomycetes</taxon>
        <taxon>Micrococcales</taxon>
        <taxon>Cellulomonadaceae</taxon>
        <taxon>Cellulomonas</taxon>
    </lineage>
</organism>
<gene>
    <name evidence="4" type="ORF">Cch01nite_15780</name>
</gene>
<dbReference type="PROSITE" id="PS00552">
    <property type="entry name" value="HTH_MERR_1"/>
    <property type="match status" value="1"/>
</dbReference>
<dbReference type="EMBL" id="BONK01000004">
    <property type="protein sequence ID" value="GIG20854.1"/>
    <property type="molecule type" value="Genomic_DNA"/>
</dbReference>
<name>A0A919P3Q8_9CELL</name>
<evidence type="ECO:0000313" key="4">
    <source>
        <dbReference type="EMBL" id="GIG20854.1"/>
    </source>
</evidence>
<dbReference type="InterPro" id="IPR047057">
    <property type="entry name" value="MerR_fam"/>
</dbReference>
<dbReference type="Pfam" id="PF13411">
    <property type="entry name" value="MerR_1"/>
    <property type="match status" value="1"/>
</dbReference>
<dbReference type="GO" id="GO:0003677">
    <property type="term" value="F:DNA binding"/>
    <property type="evidence" value="ECO:0007669"/>
    <property type="project" value="UniProtKB-KW"/>
</dbReference>
<dbReference type="PROSITE" id="PS50937">
    <property type="entry name" value="HTH_MERR_2"/>
    <property type="match status" value="1"/>
</dbReference>
<dbReference type="AlphaFoldDB" id="A0A919P3Q8"/>
<protein>
    <recommendedName>
        <fullName evidence="3">HTH merR-type domain-containing protein</fullName>
    </recommendedName>
</protein>
<evidence type="ECO:0000256" key="2">
    <source>
        <dbReference type="SAM" id="MobiDB-lite"/>
    </source>
</evidence>
<sequence>MSVATADTALTIAEAAEVTGVTTHTLRYYERDGLMLAVDRAPSGHRRYTEQDLGWIRLVTRLRATGMPIREVRAYADLVRAGDGNEADRLALLRAHRDRVRAQLAEVATHLDAIELKIAVYETQALACGVEGGGLTKVPSSRPARRAAPGGRAGTCAGPAHVEAGAGTRRRLPSGA</sequence>
<dbReference type="CDD" id="cd01109">
    <property type="entry name" value="HTH_YyaN"/>
    <property type="match status" value="1"/>
</dbReference>
<reference evidence="4" key="1">
    <citation type="submission" date="2021-01" db="EMBL/GenBank/DDBJ databases">
        <title>Whole genome shotgun sequence of Cellulomonas chitinilytica NBRC 110799.</title>
        <authorList>
            <person name="Komaki H."/>
            <person name="Tamura T."/>
        </authorList>
    </citation>
    <scope>NUCLEOTIDE SEQUENCE</scope>
    <source>
        <strain evidence="4">NBRC 110799</strain>
    </source>
</reference>
<dbReference type="InterPro" id="IPR000551">
    <property type="entry name" value="MerR-type_HTH_dom"/>
</dbReference>
<dbReference type="InterPro" id="IPR009061">
    <property type="entry name" value="DNA-bd_dom_put_sf"/>
</dbReference>